<dbReference type="AlphaFoldDB" id="A0A0E0LJN3"/>
<keyword evidence="2" id="KW-1185">Reference proteome</keyword>
<dbReference type="EnsemblPlants" id="OPUNC07G10350.1">
    <property type="protein sequence ID" value="OPUNC07G10350.1"/>
    <property type="gene ID" value="OPUNC07G10350"/>
</dbReference>
<evidence type="ECO:0000313" key="1">
    <source>
        <dbReference type="EnsemblPlants" id="OPUNC07G10350.1"/>
    </source>
</evidence>
<reference evidence="1" key="1">
    <citation type="submission" date="2015-04" db="UniProtKB">
        <authorList>
            <consortium name="EnsemblPlants"/>
        </authorList>
    </citation>
    <scope>IDENTIFICATION</scope>
</reference>
<organism evidence="1">
    <name type="scientific">Oryza punctata</name>
    <name type="common">Red rice</name>
    <dbReference type="NCBI Taxonomy" id="4537"/>
    <lineage>
        <taxon>Eukaryota</taxon>
        <taxon>Viridiplantae</taxon>
        <taxon>Streptophyta</taxon>
        <taxon>Embryophyta</taxon>
        <taxon>Tracheophyta</taxon>
        <taxon>Spermatophyta</taxon>
        <taxon>Magnoliopsida</taxon>
        <taxon>Liliopsida</taxon>
        <taxon>Poales</taxon>
        <taxon>Poaceae</taxon>
        <taxon>BOP clade</taxon>
        <taxon>Oryzoideae</taxon>
        <taxon>Oryzeae</taxon>
        <taxon>Oryzinae</taxon>
        <taxon>Oryza</taxon>
    </lineage>
</organism>
<sequence>MRPEASGTPGERTPAVCGSSLPRASASTWRIVLAAPSAAGSSSDLVLDERRPCSRRQLPSPLHGVWYQDEGQDSSVAWGGFLDIGRPG</sequence>
<dbReference type="HOGENOM" id="CLU_2472942_0_0_1"/>
<name>A0A0E0LJN3_ORYPU</name>
<proteinExistence type="predicted"/>
<evidence type="ECO:0000313" key="2">
    <source>
        <dbReference type="Proteomes" id="UP000026962"/>
    </source>
</evidence>
<accession>A0A0E0LJN3</accession>
<dbReference type="Proteomes" id="UP000026962">
    <property type="component" value="Chromosome 7"/>
</dbReference>
<dbReference type="Gramene" id="OPUNC07G10350.1">
    <property type="protein sequence ID" value="OPUNC07G10350.1"/>
    <property type="gene ID" value="OPUNC07G10350"/>
</dbReference>
<reference evidence="1" key="2">
    <citation type="submission" date="2018-05" db="EMBL/GenBank/DDBJ databases">
        <title>OpunRS2 (Oryza punctata Reference Sequence Version 2).</title>
        <authorList>
            <person name="Zhang J."/>
            <person name="Kudrna D."/>
            <person name="Lee S."/>
            <person name="Talag J."/>
            <person name="Welchert J."/>
            <person name="Wing R.A."/>
        </authorList>
    </citation>
    <scope>NUCLEOTIDE SEQUENCE [LARGE SCALE GENOMIC DNA]</scope>
</reference>
<protein>
    <submittedName>
        <fullName evidence="1">Uncharacterized protein</fullName>
    </submittedName>
</protein>